<dbReference type="PANTHER" id="PTHR33116:SF78">
    <property type="entry name" value="OS12G0587133 PROTEIN"/>
    <property type="match status" value="1"/>
</dbReference>
<name>A0A2N9I7E6_FAGSY</name>
<sequence>MPSSSRRKGCRELKGLVSSINYDAKNSREAKGKAKVQGGILWCINECADFILECKRVARSRKKTSYQAHAKALEARYHLSSRDKAGIDHNCNCSKPLEMSPCGLDVFRVQWGIGWDSFNKVWMYTGVYGPNVDKERSLMCDELVGIRSWWGVPWCVGGDFNVVRFPLERMGSTGFSPAMFLYTADWEEGFITISQKRLVRLTSDHFPIMLECGRNASFVLANKLKALKGDLKKWNEDEFGHVTMKKNMMMVDLREMDLVEELRPLSVDEKSKKEITIVELDKLILMEEISWRQKSRALWLQEGDKNSKFFHRLANSHQIANSIAKLSIDGNMSYNQDDIRDHIASFYEHLYTETDYSRPLLDGIQFSAISDEDAMWLERPFDENEIVDVVKGFNGDKAPGPDGFSLAFFQQCWRVVRSEVVAVCQEFHEHCHFERSLNATFVSLIPKKHGADEIKDFRPISLVGGMYKIIAKMLAIRLSVVLGKIISSISKCFCEGDVAFLRNGGGGSPFVSLLSGNPDSLTYLRVILTCFEAASGLRVNLGKSELVQVGEVPHLEALADILGCKTATFPMKYLRLPLGAHFKVQSIWDPIVEKLDRWLARWKQMYLSKGGRLTLIKSTLSNLPTYYLSLFPIPASVAQRIEKIQRNFLWGNSEEVINFHLVSWDHICTPYLNGGLNIRNLRRFNEALLGKWLWRFGVEREALWRQGCGGKIWLFGGRVVGDGTRIRFWDDVWCTDGSLKEAYLELFRLARHKDACVADNFQRLGDSIHWEVTFSRLAQDWELESFLSFLELLYAVTITGIVEDKMCWQPSQSHTFQVSSYYTTLTCKGEGCFPWQSIWKAKVPPRVAFFSWTAALGRILIADNLRRKRVILVSWCCMCKADGESVDHLLLHCGYAKELWDMVFAMFGVFWVMPGGVRELFACWQGKMGKHPKHMIWRAVPHCLMWCLWRERNLRIFEGCEHHVNELKLLFL</sequence>
<protein>
    <recommendedName>
        <fullName evidence="1">Reverse transcriptase zinc-binding domain-containing protein</fullName>
    </recommendedName>
</protein>
<feature type="domain" description="Reverse transcriptase zinc-binding" evidence="1">
    <location>
        <begin position="816"/>
        <end position="900"/>
    </location>
</feature>
<dbReference type="InterPro" id="IPR026960">
    <property type="entry name" value="RVT-Znf"/>
</dbReference>
<dbReference type="Pfam" id="PF13966">
    <property type="entry name" value="zf-RVT"/>
    <property type="match status" value="1"/>
</dbReference>
<evidence type="ECO:0000259" key="1">
    <source>
        <dbReference type="Pfam" id="PF13966"/>
    </source>
</evidence>
<reference evidence="2" key="1">
    <citation type="submission" date="2018-02" db="EMBL/GenBank/DDBJ databases">
        <authorList>
            <person name="Cohen D.B."/>
            <person name="Kent A.D."/>
        </authorList>
    </citation>
    <scope>NUCLEOTIDE SEQUENCE</scope>
</reference>
<dbReference type="EMBL" id="OIVN01005323">
    <property type="protein sequence ID" value="SPD21916.1"/>
    <property type="molecule type" value="Genomic_DNA"/>
</dbReference>
<dbReference type="SUPFAM" id="SSF56219">
    <property type="entry name" value="DNase I-like"/>
    <property type="match status" value="1"/>
</dbReference>
<dbReference type="AlphaFoldDB" id="A0A2N9I7E6"/>
<evidence type="ECO:0000313" key="2">
    <source>
        <dbReference type="EMBL" id="SPD21916.1"/>
    </source>
</evidence>
<dbReference type="PANTHER" id="PTHR33116">
    <property type="entry name" value="REVERSE TRANSCRIPTASE ZINC-BINDING DOMAIN-CONTAINING PROTEIN-RELATED-RELATED"/>
    <property type="match status" value="1"/>
</dbReference>
<dbReference type="Gene3D" id="3.60.10.10">
    <property type="entry name" value="Endonuclease/exonuclease/phosphatase"/>
    <property type="match status" value="1"/>
</dbReference>
<accession>A0A2N9I7E6</accession>
<organism evidence="2">
    <name type="scientific">Fagus sylvatica</name>
    <name type="common">Beechnut</name>
    <dbReference type="NCBI Taxonomy" id="28930"/>
    <lineage>
        <taxon>Eukaryota</taxon>
        <taxon>Viridiplantae</taxon>
        <taxon>Streptophyta</taxon>
        <taxon>Embryophyta</taxon>
        <taxon>Tracheophyta</taxon>
        <taxon>Spermatophyta</taxon>
        <taxon>Magnoliopsida</taxon>
        <taxon>eudicotyledons</taxon>
        <taxon>Gunneridae</taxon>
        <taxon>Pentapetalae</taxon>
        <taxon>rosids</taxon>
        <taxon>fabids</taxon>
        <taxon>Fagales</taxon>
        <taxon>Fagaceae</taxon>
        <taxon>Fagus</taxon>
    </lineage>
</organism>
<dbReference type="InterPro" id="IPR036691">
    <property type="entry name" value="Endo/exonu/phosph_ase_sf"/>
</dbReference>
<gene>
    <name evidence="2" type="ORF">FSB_LOCUS49798</name>
</gene>
<proteinExistence type="predicted"/>